<feature type="region of interest" description="Disordered" evidence="1">
    <location>
        <begin position="65"/>
        <end position="99"/>
    </location>
</feature>
<reference evidence="2" key="1">
    <citation type="submission" date="2020-03" db="EMBL/GenBank/DDBJ databases">
        <title>The deep terrestrial virosphere.</title>
        <authorList>
            <person name="Holmfeldt K."/>
            <person name="Nilsson E."/>
            <person name="Simone D."/>
            <person name="Lopez-Fernandez M."/>
            <person name="Wu X."/>
            <person name="de Brujin I."/>
            <person name="Lundin D."/>
            <person name="Andersson A."/>
            <person name="Bertilsson S."/>
            <person name="Dopson M."/>
        </authorList>
    </citation>
    <scope>NUCLEOTIDE SEQUENCE</scope>
    <source>
        <strain evidence="2">MM415A01250</strain>
    </source>
</reference>
<proteinExistence type="predicted"/>
<evidence type="ECO:0000256" key="1">
    <source>
        <dbReference type="SAM" id="MobiDB-lite"/>
    </source>
</evidence>
<evidence type="ECO:0000313" key="2">
    <source>
        <dbReference type="EMBL" id="QJA77672.1"/>
    </source>
</evidence>
<accession>A0A6M3K7B1</accession>
<protein>
    <submittedName>
        <fullName evidence="2">Uncharacterized protein</fullName>
    </submittedName>
</protein>
<dbReference type="AlphaFoldDB" id="A0A6M3K7B1"/>
<organism evidence="2">
    <name type="scientific">viral metagenome</name>
    <dbReference type="NCBI Taxonomy" id="1070528"/>
    <lineage>
        <taxon>unclassified sequences</taxon>
        <taxon>metagenomes</taxon>
        <taxon>organismal metagenomes</taxon>
    </lineage>
</organism>
<name>A0A6M3K7B1_9ZZZZ</name>
<dbReference type="EMBL" id="MT142295">
    <property type="protein sequence ID" value="QJA77672.1"/>
    <property type="molecule type" value="Genomic_DNA"/>
</dbReference>
<gene>
    <name evidence="2" type="ORF">MM415A01250_0016</name>
</gene>
<feature type="compositionally biased region" description="Basic residues" evidence="1">
    <location>
        <begin position="87"/>
        <end position="96"/>
    </location>
</feature>
<sequence>MSQDKCCANCYWWDAAEGWMGDGFHQCHNQDAAKDNSYPTLHTVPEEACKHFRVRTADDPSTVWNRVQPGRNTEKPRNRVKAPAAVKRGRRSKRKGKSGEKEWGEYVVERIGGEFIARGGDRDVQFIGNALERWHSEVKRRKAFAMLTHTKQAEGDCLTHHLDKWVVPFRADCEPGERKRWHVILDADDWLADTKELQQRRLGQLRPWSAYNDGRDLD</sequence>